<evidence type="ECO:0000313" key="1">
    <source>
        <dbReference type="EMBL" id="PTQ41128.1"/>
    </source>
</evidence>
<name>A0A2R6X4V5_MARPO</name>
<sequence>MIWDWSITRRTKPKDVKQNQTANHFSATTSDLKGDKNCQMHTCVLSKQPLYEWKSFLSKAARGYPTVGNGTYHSCQIILANYIIYIIQK</sequence>
<protein>
    <submittedName>
        <fullName evidence="1">Uncharacterized protein</fullName>
    </submittedName>
</protein>
<accession>A0A2R6X4V5</accession>
<dbReference type="AlphaFoldDB" id="A0A2R6X4V5"/>
<proteinExistence type="predicted"/>
<reference evidence="2" key="1">
    <citation type="journal article" date="2017" name="Cell">
        <title>Insights into land plant evolution garnered from the Marchantia polymorpha genome.</title>
        <authorList>
            <person name="Bowman J.L."/>
            <person name="Kohchi T."/>
            <person name="Yamato K.T."/>
            <person name="Jenkins J."/>
            <person name="Shu S."/>
            <person name="Ishizaki K."/>
            <person name="Yamaoka S."/>
            <person name="Nishihama R."/>
            <person name="Nakamura Y."/>
            <person name="Berger F."/>
            <person name="Adam C."/>
            <person name="Aki S.S."/>
            <person name="Althoff F."/>
            <person name="Araki T."/>
            <person name="Arteaga-Vazquez M.A."/>
            <person name="Balasubrmanian S."/>
            <person name="Barry K."/>
            <person name="Bauer D."/>
            <person name="Boehm C.R."/>
            <person name="Briginshaw L."/>
            <person name="Caballero-Perez J."/>
            <person name="Catarino B."/>
            <person name="Chen F."/>
            <person name="Chiyoda S."/>
            <person name="Chovatia M."/>
            <person name="Davies K.M."/>
            <person name="Delmans M."/>
            <person name="Demura T."/>
            <person name="Dierschke T."/>
            <person name="Dolan L."/>
            <person name="Dorantes-Acosta A.E."/>
            <person name="Eklund D.M."/>
            <person name="Florent S.N."/>
            <person name="Flores-Sandoval E."/>
            <person name="Fujiyama A."/>
            <person name="Fukuzawa H."/>
            <person name="Galik B."/>
            <person name="Grimanelli D."/>
            <person name="Grimwood J."/>
            <person name="Grossniklaus U."/>
            <person name="Hamada T."/>
            <person name="Haseloff J."/>
            <person name="Hetherington A.J."/>
            <person name="Higo A."/>
            <person name="Hirakawa Y."/>
            <person name="Hundley H.N."/>
            <person name="Ikeda Y."/>
            <person name="Inoue K."/>
            <person name="Inoue S.I."/>
            <person name="Ishida S."/>
            <person name="Jia Q."/>
            <person name="Kakita M."/>
            <person name="Kanazawa T."/>
            <person name="Kawai Y."/>
            <person name="Kawashima T."/>
            <person name="Kennedy M."/>
            <person name="Kinose K."/>
            <person name="Kinoshita T."/>
            <person name="Kohara Y."/>
            <person name="Koide E."/>
            <person name="Komatsu K."/>
            <person name="Kopischke S."/>
            <person name="Kubo M."/>
            <person name="Kyozuka J."/>
            <person name="Lagercrantz U."/>
            <person name="Lin S.S."/>
            <person name="Lindquist E."/>
            <person name="Lipzen A.M."/>
            <person name="Lu C.W."/>
            <person name="De Luna E."/>
            <person name="Martienssen R.A."/>
            <person name="Minamino N."/>
            <person name="Mizutani M."/>
            <person name="Mizutani M."/>
            <person name="Mochizuki N."/>
            <person name="Monte I."/>
            <person name="Mosher R."/>
            <person name="Nagasaki H."/>
            <person name="Nakagami H."/>
            <person name="Naramoto S."/>
            <person name="Nishitani K."/>
            <person name="Ohtani M."/>
            <person name="Okamoto T."/>
            <person name="Okumura M."/>
            <person name="Phillips J."/>
            <person name="Pollak B."/>
            <person name="Reinders A."/>
            <person name="Rovekamp M."/>
            <person name="Sano R."/>
            <person name="Sawa S."/>
            <person name="Schmid M.W."/>
            <person name="Shirakawa M."/>
            <person name="Solano R."/>
            <person name="Spunde A."/>
            <person name="Suetsugu N."/>
            <person name="Sugano S."/>
            <person name="Sugiyama A."/>
            <person name="Sun R."/>
            <person name="Suzuki Y."/>
            <person name="Takenaka M."/>
            <person name="Takezawa D."/>
            <person name="Tomogane H."/>
            <person name="Tsuzuki M."/>
            <person name="Ueda T."/>
            <person name="Umeda M."/>
            <person name="Ward J.M."/>
            <person name="Watanabe Y."/>
            <person name="Yazaki K."/>
            <person name="Yokoyama R."/>
            <person name="Yoshitake Y."/>
            <person name="Yotsui I."/>
            <person name="Zachgo S."/>
            <person name="Schmutz J."/>
        </authorList>
    </citation>
    <scope>NUCLEOTIDE SEQUENCE [LARGE SCALE GENOMIC DNA]</scope>
    <source>
        <strain evidence="2">Tak-1</strain>
    </source>
</reference>
<evidence type="ECO:0000313" key="2">
    <source>
        <dbReference type="Proteomes" id="UP000244005"/>
    </source>
</evidence>
<dbReference type="Proteomes" id="UP000244005">
    <property type="component" value="Unassembled WGS sequence"/>
</dbReference>
<dbReference type="EMBL" id="KZ772708">
    <property type="protein sequence ID" value="PTQ41128.1"/>
    <property type="molecule type" value="Genomic_DNA"/>
</dbReference>
<organism evidence="1 2">
    <name type="scientific">Marchantia polymorpha</name>
    <name type="common">Common liverwort</name>
    <name type="synonym">Marchantia aquatica</name>
    <dbReference type="NCBI Taxonomy" id="3197"/>
    <lineage>
        <taxon>Eukaryota</taxon>
        <taxon>Viridiplantae</taxon>
        <taxon>Streptophyta</taxon>
        <taxon>Embryophyta</taxon>
        <taxon>Marchantiophyta</taxon>
        <taxon>Marchantiopsida</taxon>
        <taxon>Marchantiidae</taxon>
        <taxon>Marchantiales</taxon>
        <taxon>Marchantiaceae</taxon>
        <taxon>Marchantia</taxon>
    </lineage>
</organism>
<dbReference type="Gramene" id="Mp1g08650.1">
    <property type="protein sequence ID" value="Mp1g08650.1.cds1"/>
    <property type="gene ID" value="Mp1g08650"/>
</dbReference>
<gene>
    <name evidence="1" type="ORF">MARPO_0036s0108</name>
</gene>
<keyword evidence="2" id="KW-1185">Reference proteome</keyword>